<evidence type="ECO:0000256" key="2">
    <source>
        <dbReference type="ARBA" id="ARBA00012438"/>
    </source>
</evidence>
<evidence type="ECO:0000313" key="8">
    <source>
        <dbReference type="EMBL" id="MDM1046665.1"/>
    </source>
</evidence>
<protein>
    <recommendedName>
        <fullName evidence="2">histidine kinase</fullName>
        <ecNumber evidence="2">2.7.13.3</ecNumber>
    </recommendedName>
</protein>
<name>A0ABT7NHJ6_9SPHI</name>
<dbReference type="SUPFAM" id="SSF55874">
    <property type="entry name" value="ATPase domain of HSP90 chaperone/DNA topoisomerase II/histidine kinase"/>
    <property type="match status" value="1"/>
</dbReference>
<dbReference type="PROSITE" id="PS50109">
    <property type="entry name" value="HIS_KIN"/>
    <property type="match status" value="1"/>
</dbReference>
<keyword evidence="5" id="KW-0418">Kinase</keyword>
<evidence type="ECO:0000313" key="9">
    <source>
        <dbReference type="Proteomes" id="UP001170954"/>
    </source>
</evidence>
<evidence type="ECO:0000256" key="1">
    <source>
        <dbReference type="ARBA" id="ARBA00000085"/>
    </source>
</evidence>
<comment type="catalytic activity">
    <reaction evidence="1">
        <text>ATP + protein L-histidine = ADP + protein N-phospho-L-histidine.</text>
        <dbReference type="EC" id="2.7.13.3"/>
    </reaction>
</comment>
<dbReference type="SMART" id="SM00388">
    <property type="entry name" value="HisKA"/>
    <property type="match status" value="1"/>
</dbReference>
<dbReference type="Pfam" id="PF02518">
    <property type="entry name" value="HATPase_c"/>
    <property type="match status" value="1"/>
</dbReference>
<dbReference type="PANTHER" id="PTHR43711:SF31">
    <property type="entry name" value="HISTIDINE KINASE"/>
    <property type="match status" value="1"/>
</dbReference>
<dbReference type="SMART" id="SM00387">
    <property type="entry name" value="HATPase_c"/>
    <property type="match status" value="1"/>
</dbReference>
<reference evidence="8" key="1">
    <citation type="submission" date="2020-06" db="EMBL/GenBank/DDBJ databases">
        <authorList>
            <person name="Dong N."/>
        </authorList>
    </citation>
    <scope>NUCLEOTIDE SEQUENCE</scope>
    <source>
        <strain evidence="8">R1692</strain>
    </source>
</reference>
<evidence type="ECO:0000259" key="7">
    <source>
        <dbReference type="PROSITE" id="PS50109"/>
    </source>
</evidence>
<dbReference type="InterPro" id="IPR003594">
    <property type="entry name" value="HATPase_dom"/>
</dbReference>
<dbReference type="EMBL" id="JACAGK010000001">
    <property type="protein sequence ID" value="MDM1046665.1"/>
    <property type="molecule type" value="Genomic_DNA"/>
</dbReference>
<evidence type="ECO:0000256" key="5">
    <source>
        <dbReference type="ARBA" id="ARBA00022777"/>
    </source>
</evidence>
<dbReference type="Gene3D" id="3.30.565.10">
    <property type="entry name" value="Histidine kinase-like ATPase, C-terminal domain"/>
    <property type="match status" value="1"/>
</dbReference>
<dbReference type="Proteomes" id="UP001170954">
    <property type="component" value="Unassembled WGS sequence"/>
</dbReference>
<dbReference type="InterPro" id="IPR004358">
    <property type="entry name" value="Sig_transdc_His_kin-like_C"/>
</dbReference>
<gene>
    <name evidence="8" type="ORF">HX018_00140</name>
</gene>
<dbReference type="CDD" id="cd00082">
    <property type="entry name" value="HisKA"/>
    <property type="match status" value="1"/>
</dbReference>
<dbReference type="PANTHER" id="PTHR43711">
    <property type="entry name" value="TWO-COMPONENT HISTIDINE KINASE"/>
    <property type="match status" value="1"/>
</dbReference>
<feature type="domain" description="Histidine kinase" evidence="7">
    <location>
        <begin position="393"/>
        <end position="603"/>
    </location>
</feature>
<dbReference type="Gene3D" id="3.30.450.20">
    <property type="entry name" value="PAS domain"/>
    <property type="match status" value="2"/>
</dbReference>
<dbReference type="Pfam" id="PF00512">
    <property type="entry name" value="HisKA"/>
    <property type="match status" value="1"/>
</dbReference>
<dbReference type="PRINTS" id="PR00344">
    <property type="entry name" value="BCTRLSENSOR"/>
</dbReference>
<keyword evidence="9" id="KW-1185">Reference proteome</keyword>
<evidence type="ECO:0000256" key="6">
    <source>
        <dbReference type="ARBA" id="ARBA00023012"/>
    </source>
</evidence>
<evidence type="ECO:0000256" key="4">
    <source>
        <dbReference type="ARBA" id="ARBA00022679"/>
    </source>
</evidence>
<dbReference type="InterPro" id="IPR036890">
    <property type="entry name" value="HATPase_C_sf"/>
</dbReference>
<keyword evidence="6" id="KW-0902">Two-component regulatory system</keyword>
<reference evidence="8" key="2">
    <citation type="journal article" date="2022" name="Sci. Total Environ.">
        <title>Prevalence, transmission, and molecular epidemiology of tet(X)-positive bacteria among humans, animals, and environmental niches in China: An epidemiological, and genomic-based study.</title>
        <authorList>
            <person name="Dong N."/>
            <person name="Zeng Y."/>
            <person name="Cai C."/>
            <person name="Sun C."/>
            <person name="Lu J."/>
            <person name="Liu C."/>
            <person name="Zhou H."/>
            <person name="Sun Q."/>
            <person name="Shu L."/>
            <person name="Wang H."/>
            <person name="Wang Y."/>
            <person name="Wang S."/>
            <person name="Wu C."/>
            <person name="Chan E.W."/>
            <person name="Chen G."/>
            <person name="Shen Z."/>
            <person name="Chen S."/>
            <person name="Zhang R."/>
        </authorList>
    </citation>
    <scope>NUCLEOTIDE SEQUENCE</scope>
    <source>
        <strain evidence="8">R1692</strain>
    </source>
</reference>
<dbReference type="InterPro" id="IPR036097">
    <property type="entry name" value="HisK_dim/P_sf"/>
</dbReference>
<dbReference type="InterPro" id="IPR050736">
    <property type="entry name" value="Sensor_HK_Regulatory"/>
</dbReference>
<dbReference type="Gene3D" id="1.10.287.130">
    <property type="match status" value="1"/>
</dbReference>
<sequence length="604" mass="68971">MGNRLLKDFAVLQKVLQLTCDTLLVLDKENICRELILKTSNPVINERAEILGKNFIQLLPFPLSSEIDREIQYVRSTGEVSNANYDLPTDDGMYYFKLIVQRLDEDYVICQYRDITQRSNMKSRLKSALTAQLEVGKVARINLWSINMDSGVISFSGFSNLQQLHVQEPQEITLEKLLSAVHPDDRTRLEKFLFERQSVEKSIEYRLKMGDRPIEYIRATKYSCRTEQGQLIVDGFTQNISDFLKNRNELEMVLSVVYNAPFSIHANHLDGRMVFANKECRMQNKIPIGRDVTNLSVNSVLQNFASQKSWDELIEEINHNNGINRYRCDHSYPEMDIIGSECYSFIVQNGIGQELVWTIRRDISDQIRYEQQLLQSKEAAETSEKLKSAFISNMNHEIRTPLSAIIGFSNIIAETPDPILRKEYGKILSSNSTQLLRLVTDVLEMSEMESGKINLLPENVSLNGILSELSLSFGELKNCASIRFHLATQDAVLNMDRVRIIQLLTNLINNALKFTPPDGLVNVGYELFPNQVRFYVADSGIGIAKEKQQAIFDRFYKVDERYHGSGLGLAICRSIVNQMDGRIWVESTEGEGATFFIEIPIANV</sequence>
<dbReference type="RefSeq" id="WP_286650031.1">
    <property type="nucleotide sequence ID" value="NZ_JACAGK010000001.1"/>
</dbReference>
<dbReference type="InterPro" id="IPR005467">
    <property type="entry name" value="His_kinase_dom"/>
</dbReference>
<accession>A0ABT7NHJ6</accession>
<proteinExistence type="predicted"/>
<comment type="caution">
    <text evidence="8">The sequence shown here is derived from an EMBL/GenBank/DDBJ whole genome shotgun (WGS) entry which is preliminary data.</text>
</comment>
<keyword evidence="4" id="KW-0808">Transferase</keyword>
<dbReference type="SUPFAM" id="SSF47384">
    <property type="entry name" value="Homodimeric domain of signal transducing histidine kinase"/>
    <property type="match status" value="1"/>
</dbReference>
<dbReference type="EC" id="2.7.13.3" evidence="2"/>
<keyword evidence="3" id="KW-0597">Phosphoprotein</keyword>
<dbReference type="InterPro" id="IPR003661">
    <property type="entry name" value="HisK_dim/P_dom"/>
</dbReference>
<evidence type="ECO:0000256" key="3">
    <source>
        <dbReference type="ARBA" id="ARBA00022553"/>
    </source>
</evidence>
<organism evidence="8 9">
    <name type="scientific">Sphingobacterium hotanense</name>
    <dbReference type="NCBI Taxonomy" id="649196"/>
    <lineage>
        <taxon>Bacteria</taxon>
        <taxon>Pseudomonadati</taxon>
        <taxon>Bacteroidota</taxon>
        <taxon>Sphingobacteriia</taxon>
        <taxon>Sphingobacteriales</taxon>
        <taxon>Sphingobacteriaceae</taxon>
        <taxon>Sphingobacterium</taxon>
    </lineage>
</organism>